<feature type="transmembrane region" description="Helical" evidence="7">
    <location>
        <begin position="502"/>
        <end position="525"/>
    </location>
</feature>
<evidence type="ECO:0000256" key="5">
    <source>
        <dbReference type="ARBA" id="ARBA00023136"/>
    </source>
</evidence>
<dbReference type="EMBL" id="LTAN01000009">
    <property type="protein sequence ID" value="OBR03379.1"/>
    <property type="molecule type" value="Genomic_DNA"/>
</dbReference>
<accession>A0A1B7XUD2</accession>
<dbReference type="InterPro" id="IPR036259">
    <property type="entry name" value="MFS_trans_sf"/>
</dbReference>
<protein>
    <submittedName>
        <fullName evidence="9">Inner membrane transporter yfaV</fullName>
    </submittedName>
</protein>
<feature type="region of interest" description="Disordered" evidence="6">
    <location>
        <begin position="39"/>
        <end position="59"/>
    </location>
</feature>
<dbReference type="PROSITE" id="PS50850">
    <property type="entry name" value="MFS"/>
    <property type="match status" value="1"/>
</dbReference>
<dbReference type="GeneID" id="28871587"/>
<comment type="subcellular location">
    <subcellularLocation>
        <location evidence="1">Membrane</location>
        <topology evidence="1">Multi-pass membrane protein</topology>
    </subcellularLocation>
</comment>
<feature type="transmembrane region" description="Helical" evidence="7">
    <location>
        <begin position="380"/>
        <end position="400"/>
    </location>
</feature>
<evidence type="ECO:0000256" key="2">
    <source>
        <dbReference type="ARBA" id="ARBA00022448"/>
    </source>
</evidence>
<evidence type="ECO:0000313" key="9">
    <source>
        <dbReference type="EMBL" id="OBR03379.1"/>
    </source>
</evidence>
<name>A0A1B7XUD2_COLHI</name>
<feature type="transmembrane region" description="Helical" evidence="7">
    <location>
        <begin position="264"/>
        <end position="283"/>
    </location>
</feature>
<evidence type="ECO:0000256" key="6">
    <source>
        <dbReference type="SAM" id="MobiDB-lite"/>
    </source>
</evidence>
<dbReference type="VEuPathDB" id="FungiDB:CH63R_12506"/>
<dbReference type="InterPro" id="IPR011701">
    <property type="entry name" value="MFS"/>
</dbReference>
<organism evidence="9 10">
    <name type="scientific">Colletotrichum higginsianum (strain IMI 349063)</name>
    <name type="common">Crucifer anthracnose fungus</name>
    <dbReference type="NCBI Taxonomy" id="759273"/>
    <lineage>
        <taxon>Eukaryota</taxon>
        <taxon>Fungi</taxon>
        <taxon>Dikarya</taxon>
        <taxon>Ascomycota</taxon>
        <taxon>Pezizomycotina</taxon>
        <taxon>Sordariomycetes</taxon>
        <taxon>Hypocreomycetidae</taxon>
        <taxon>Glomerellales</taxon>
        <taxon>Glomerellaceae</taxon>
        <taxon>Colletotrichum</taxon>
        <taxon>Colletotrichum destructivum species complex</taxon>
    </lineage>
</organism>
<keyword evidence="3 7" id="KW-0812">Transmembrane</keyword>
<feature type="transmembrane region" description="Helical" evidence="7">
    <location>
        <begin position="232"/>
        <end position="252"/>
    </location>
</feature>
<feature type="transmembrane region" description="Helical" evidence="7">
    <location>
        <begin position="195"/>
        <end position="212"/>
    </location>
</feature>
<dbReference type="GO" id="GO:0022857">
    <property type="term" value="F:transmembrane transporter activity"/>
    <property type="evidence" value="ECO:0007669"/>
    <property type="project" value="InterPro"/>
</dbReference>
<dbReference type="AlphaFoldDB" id="A0A1B7XUD2"/>
<keyword evidence="10" id="KW-1185">Reference proteome</keyword>
<dbReference type="KEGG" id="chig:CH63R_12506"/>
<feature type="transmembrane region" description="Helical" evidence="7">
    <location>
        <begin position="347"/>
        <end position="368"/>
    </location>
</feature>
<dbReference type="OrthoDB" id="2985014at2759"/>
<dbReference type="Gene3D" id="1.20.1250.20">
    <property type="entry name" value="MFS general substrate transporter like domains"/>
    <property type="match status" value="2"/>
</dbReference>
<keyword evidence="5 7" id="KW-0472">Membrane</keyword>
<gene>
    <name evidence="9" type="ORF">CH63R_12506</name>
</gene>
<keyword evidence="4 7" id="KW-1133">Transmembrane helix</keyword>
<comment type="caution">
    <text evidence="9">The sequence shown here is derived from an EMBL/GenBank/DDBJ whole genome shotgun (WGS) entry which is preliminary data.</text>
</comment>
<feature type="transmembrane region" description="Helical" evidence="7">
    <location>
        <begin position="161"/>
        <end position="183"/>
    </location>
</feature>
<evidence type="ECO:0000256" key="7">
    <source>
        <dbReference type="SAM" id="Phobius"/>
    </source>
</evidence>
<feature type="transmembrane region" description="Helical" evidence="7">
    <location>
        <begin position="136"/>
        <end position="155"/>
    </location>
</feature>
<evidence type="ECO:0000256" key="3">
    <source>
        <dbReference type="ARBA" id="ARBA00022692"/>
    </source>
</evidence>
<proteinExistence type="predicted"/>
<dbReference type="Proteomes" id="UP000092177">
    <property type="component" value="Chromosome 9"/>
</dbReference>
<evidence type="ECO:0000256" key="4">
    <source>
        <dbReference type="ARBA" id="ARBA00022989"/>
    </source>
</evidence>
<dbReference type="PANTHER" id="PTHR43791:SF32">
    <property type="entry name" value="MAJOR FACILITATOR SUPERFAMILY (MFS) PROFILE DOMAIN-CONTAINING PROTEIN"/>
    <property type="match status" value="1"/>
</dbReference>
<evidence type="ECO:0000313" key="10">
    <source>
        <dbReference type="Proteomes" id="UP000092177"/>
    </source>
</evidence>
<reference evidence="10" key="1">
    <citation type="journal article" date="2017" name="BMC Genomics">
        <title>Gapless genome assembly of Colletotrichum higginsianum reveals chromosome structure and association of transposable elements with secondary metabolite gene clusters.</title>
        <authorList>
            <person name="Dallery J.-F."/>
            <person name="Lapalu N."/>
            <person name="Zampounis A."/>
            <person name="Pigne S."/>
            <person name="Luyten I."/>
            <person name="Amselem J."/>
            <person name="Wittenberg A.H.J."/>
            <person name="Zhou S."/>
            <person name="de Queiroz M.V."/>
            <person name="Robin G.P."/>
            <person name="Auger A."/>
            <person name="Hainaut M."/>
            <person name="Henrissat B."/>
            <person name="Kim K.-T."/>
            <person name="Lee Y.-H."/>
            <person name="Lespinet O."/>
            <person name="Schwartz D.C."/>
            <person name="Thon M.R."/>
            <person name="O'Connell R.J."/>
        </authorList>
    </citation>
    <scope>NUCLEOTIDE SEQUENCE [LARGE SCALE GENOMIC DNA]</scope>
    <source>
        <strain evidence="10">IMI 349063</strain>
    </source>
</reference>
<feature type="transmembrane region" description="Helical" evidence="7">
    <location>
        <begin position="472"/>
        <end position="490"/>
    </location>
</feature>
<dbReference type="Pfam" id="PF07690">
    <property type="entry name" value="MFS_1"/>
    <property type="match status" value="2"/>
</dbReference>
<evidence type="ECO:0000256" key="1">
    <source>
        <dbReference type="ARBA" id="ARBA00004141"/>
    </source>
</evidence>
<dbReference type="InterPro" id="IPR020846">
    <property type="entry name" value="MFS_dom"/>
</dbReference>
<dbReference type="GO" id="GO:0016020">
    <property type="term" value="C:membrane"/>
    <property type="evidence" value="ECO:0007669"/>
    <property type="project" value="UniProtKB-SubCell"/>
</dbReference>
<keyword evidence="2" id="KW-0813">Transport</keyword>
<feature type="transmembrane region" description="Helical" evidence="7">
    <location>
        <begin position="406"/>
        <end position="427"/>
    </location>
</feature>
<dbReference type="RefSeq" id="XP_018151897.1">
    <property type="nucleotide sequence ID" value="XM_018307480.1"/>
</dbReference>
<feature type="domain" description="Major facilitator superfamily (MFS) profile" evidence="8">
    <location>
        <begin position="69"/>
        <end position="548"/>
    </location>
</feature>
<evidence type="ECO:0000259" key="8">
    <source>
        <dbReference type="PROSITE" id="PS50850"/>
    </source>
</evidence>
<sequence>MFVCVSVCSRWLSTSLLPSLSIPTSSKMTEPKQEDVRFFDSPGQQTPVSEPDWTEREETRARRKIDSSVLPLLYLGLLVFQLDRMNLASALTGGFAADIGVNQDTINLGNQLMFLGIVILEIPSNMLLQKVGPRKYISGQVMLFGFVATMQVFLVDRKGFLAARMMLGLAEAGYIPGACYTLSTWYTKKELAKRIAVLSVSLSLSLSLSLAVDGNLSETYPPANRFFVSSSFFGMFSGNALSPILASGILKLEGERGLRGWQWLFLIEGVFTFFVGLSLLFLLPGSPDTPDPLLSPGIVRFRGPERNILQRRLELDDKERRGGAQGMHIPPSLVWKTILHWQRWPHFLSSFAVFSTWSPLTTYTPTIIMNLGFNRIQANALAAVGASLSLVVVFFFAYVSDKTNRRGFSVIGAHACYLVVLVVARTAHPHVGKWSRWGLWTAVNSFAVGYHPAHNSWVQLNCREPGERSISIAMWVMLSISGLMVGTQYYRGNDTPFYQTGLRTQIIMVSVGMAFAILQVVIYTVHNKRVASGKHKPRNGEVPRIYVP</sequence>
<dbReference type="SUPFAM" id="SSF103473">
    <property type="entry name" value="MFS general substrate transporter"/>
    <property type="match status" value="2"/>
</dbReference>
<dbReference type="PANTHER" id="PTHR43791">
    <property type="entry name" value="PERMEASE-RELATED"/>
    <property type="match status" value="1"/>
</dbReference>